<dbReference type="InterPro" id="IPR027417">
    <property type="entry name" value="P-loop_NTPase"/>
</dbReference>
<dbReference type="InterPro" id="IPR003593">
    <property type="entry name" value="AAA+_ATPase"/>
</dbReference>
<comment type="similarity">
    <text evidence="2">Belongs to the ABC transporter superfamily.</text>
</comment>
<dbReference type="InterPro" id="IPR050388">
    <property type="entry name" value="ABC_Ni/Peptide_Import"/>
</dbReference>
<dbReference type="Proteomes" id="UP001230951">
    <property type="component" value="Unassembled WGS sequence"/>
</dbReference>
<evidence type="ECO:0000259" key="8">
    <source>
        <dbReference type="PROSITE" id="PS50893"/>
    </source>
</evidence>
<proteinExistence type="inferred from homology"/>
<dbReference type="SMART" id="SM00382">
    <property type="entry name" value="AAA"/>
    <property type="match status" value="1"/>
</dbReference>
<evidence type="ECO:0000256" key="1">
    <source>
        <dbReference type="ARBA" id="ARBA00004202"/>
    </source>
</evidence>
<dbReference type="EMBL" id="JAUSTF010000001">
    <property type="protein sequence ID" value="MDQ0179435.1"/>
    <property type="molecule type" value="Genomic_DNA"/>
</dbReference>
<dbReference type="PROSITE" id="PS00211">
    <property type="entry name" value="ABC_TRANSPORTER_1"/>
    <property type="match status" value="1"/>
</dbReference>
<keyword evidence="5" id="KW-0547">Nucleotide-binding</keyword>
<dbReference type="PANTHER" id="PTHR43297">
    <property type="entry name" value="OLIGOPEPTIDE TRANSPORT ATP-BINDING PROTEIN APPD"/>
    <property type="match status" value="1"/>
</dbReference>
<dbReference type="RefSeq" id="WP_306959452.1">
    <property type="nucleotide sequence ID" value="NZ_JAUSRG010000002.1"/>
</dbReference>
<dbReference type="Gene3D" id="3.40.50.300">
    <property type="entry name" value="P-loop containing nucleotide triphosphate hydrolases"/>
    <property type="match status" value="1"/>
</dbReference>
<dbReference type="Proteomes" id="UP001242995">
    <property type="component" value="Unassembled WGS sequence"/>
</dbReference>
<dbReference type="PROSITE" id="PS50893">
    <property type="entry name" value="ABC_TRANSPORTER_2"/>
    <property type="match status" value="1"/>
</dbReference>
<dbReference type="InterPro" id="IPR003439">
    <property type="entry name" value="ABC_transporter-like_ATP-bd"/>
</dbReference>
<evidence type="ECO:0000313" key="12">
    <source>
        <dbReference type="Proteomes" id="UP001242995"/>
    </source>
</evidence>
<name>A0AAW8D4V0_9MICC</name>
<dbReference type="Pfam" id="PF00005">
    <property type="entry name" value="ABC_tran"/>
    <property type="match status" value="1"/>
</dbReference>
<evidence type="ECO:0000256" key="7">
    <source>
        <dbReference type="ARBA" id="ARBA00023136"/>
    </source>
</evidence>
<evidence type="ECO:0000256" key="3">
    <source>
        <dbReference type="ARBA" id="ARBA00022448"/>
    </source>
</evidence>
<evidence type="ECO:0000256" key="5">
    <source>
        <dbReference type="ARBA" id="ARBA00022741"/>
    </source>
</evidence>
<dbReference type="SUPFAM" id="SSF52540">
    <property type="entry name" value="P-loop containing nucleoside triphosphate hydrolases"/>
    <property type="match status" value="1"/>
</dbReference>
<keyword evidence="3" id="KW-0813">Transport</keyword>
<dbReference type="CDD" id="cd03257">
    <property type="entry name" value="ABC_NikE_OppD_transporters"/>
    <property type="match status" value="1"/>
</dbReference>
<keyword evidence="6" id="KW-0067">ATP-binding</keyword>
<evidence type="ECO:0000256" key="2">
    <source>
        <dbReference type="ARBA" id="ARBA00005417"/>
    </source>
</evidence>
<keyword evidence="11" id="KW-1185">Reference proteome</keyword>
<dbReference type="AlphaFoldDB" id="A0AAW8D4V0"/>
<dbReference type="EMBL" id="JAUSRG010000002">
    <property type="protein sequence ID" value="MDP9903911.1"/>
    <property type="molecule type" value="Genomic_DNA"/>
</dbReference>
<evidence type="ECO:0000256" key="6">
    <source>
        <dbReference type="ARBA" id="ARBA00022840"/>
    </source>
</evidence>
<gene>
    <name evidence="9" type="ORF">J2S90_000857</name>
    <name evidence="10" type="ORF">J2S93_000842</name>
</gene>
<evidence type="ECO:0000313" key="9">
    <source>
        <dbReference type="EMBL" id="MDP9903911.1"/>
    </source>
</evidence>
<dbReference type="PANTHER" id="PTHR43297:SF2">
    <property type="entry name" value="DIPEPTIDE TRANSPORT ATP-BINDING PROTEIN DPPD"/>
    <property type="match status" value="1"/>
</dbReference>
<comment type="subcellular location">
    <subcellularLocation>
        <location evidence="1">Cell membrane</location>
        <topology evidence="1">Peripheral membrane protein</topology>
    </subcellularLocation>
</comment>
<organism evidence="9 12">
    <name type="scientific">Arthrobacter bambusae</name>
    <dbReference type="NCBI Taxonomy" id="1338426"/>
    <lineage>
        <taxon>Bacteria</taxon>
        <taxon>Bacillati</taxon>
        <taxon>Actinomycetota</taxon>
        <taxon>Actinomycetes</taxon>
        <taxon>Micrococcales</taxon>
        <taxon>Micrococcaceae</taxon>
        <taxon>Arthrobacter</taxon>
    </lineage>
</organism>
<evidence type="ECO:0000256" key="4">
    <source>
        <dbReference type="ARBA" id="ARBA00022475"/>
    </source>
</evidence>
<reference evidence="9 11" key="1">
    <citation type="submission" date="2023-07" db="EMBL/GenBank/DDBJ databases">
        <title>Sorghum-associated microbial communities from plants grown in Nebraska, USA.</title>
        <authorList>
            <person name="Schachtman D."/>
        </authorList>
    </citation>
    <scope>NUCLEOTIDE SEQUENCE</scope>
    <source>
        <strain evidence="9">DS1006</strain>
        <strain evidence="10 11">DS1016</strain>
    </source>
</reference>
<feature type="domain" description="ABC transporter" evidence="8">
    <location>
        <begin position="22"/>
        <end position="276"/>
    </location>
</feature>
<accession>A0AAW8D4V0</accession>
<evidence type="ECO:0000313" key="11">
    <source>
        <dbReference type="Proteomes" id="UP001230951"/>
    </source>
</evidence>
<dbReference type="GO" id="GO:0016887">
    <property type="term" value="F:ATP hydrolysis activity"/>
    <property type="evidence" value="ECO:0007669"/>
    <property type="project" value="InterPro"/>
</dbReference>
<dbReference type="GO" id="GO:0005524">
    <property type="term" value="F:ATP binding"/>
    <property type="evidence" value="ECO:0007669"/>
    <property type="project" value="UniProtKB-KW"/>
</dbReference>
<protein>
    <submittedName>
        <fullName evidence="9">ABC-type dipeptide/oligopeptide/nickel transport system ATPase component</fullName>
    </submittedName>
</protein>
<sequence length="292" mass="30995">MIIDSISNHIVPSRKFTMHPALLVQDLRVSLHGRALIDGVSFTVDRGQRLALLGASGSGKSLTAAALLGQLPASMSASGQLQINGVDVTLSDRRTRRSGLTAIHQDPMSALNPLVRLGKQLEIPLRHAGLSGSAARKRALELLASMGIEEAERTMESFSGELSGGQLQRVCIALALACRSSVLVADEPTTALDMVSQAKVLEALSLYSESACAESVYSESARSAAAGAMLFITHDLAVAAAFCHQALVLSSGRIVEEGSMESVVERPRHQYTKQLVEAAHLGFDSLRRRATA</sequence>
<comment type="caution">
    <text evidence="9">The sequence shown here is derived from an EMBL/GenBank/DDBJ whole genome shotgun (WGS) entry which is preliminary data.</text>
</comment>
<dbReference type="GO" id="GO:0005886">
    <property type="term" value="C:plasma membrane"/>
    <property type="evidence" value="ECO:0007669"/>
    <property type="project" value="UniProtKB-SubCell"/>
</dbReference>
<dbReference type="InterPro" id="IPR017871">
    <property type="entry name" value="ABC_transporter-like_CS"/>
</dbReference>
<keyword evidence="4" id="KW-1003">Cell membrane</keyword>
<keyword evidence="7" id="KW-0472">Membrane</keyword>
<evidence type="ECO:0000313" key="10">
    <source>
        <dbReference type="EMBL" id="MDQ0179435.1"/>
    </source>
</evidence>